<dbReference type="PANTHER" id="PTHR33744:SF15">
    <property type="entry name" value="CARBOHYDRATE DIACID REGULATOR"/>
    <property type="match status" value="1"/>
</dbReference>
<dbReference type="Gene3D" id="1.10.10.2840">
    <property type="entry name" value="PucR C-terminal helix-turn-helix domain"/>
    <property type="match status" value="1"/>
</dbReference>
<reference evidence="4" key="1">
    <citation type="submission" date="2011-11" db="EMBL/GenBank/DDBJ databases">
        <title>Complete sequence of Paenibacillus terrae HPL-003.</title>
        <authorList>
            <person name="Shin S.H."/>
            <person name="Kim S."/>
            <person name="Kim J.Y."/>
        </authorList>
    </citation>
    <scope>NUCLEOTIDE SEQUENCE [LARGE SCALE GENOMIC DNA]</scope>
    <source>
        <strain evidence="4">HPL-003</strain>
    </source>
</reference>
<protein>
    <submittedName>
        <fullName evidence="3">Sugar diacid utilization regulator</fullName>
    </submittedName>
</protein>
<dbReference type="Proteomes" id="UP000005876">
    <property type="component" value="Chromosome"/>
</dbReference>
<dbReference type="HOGENOM" id="CLU_043769_1_1_9"/>
<dbReference type="EMBL" id="CP003107">
    <property type="protein sequence ID" value="AET58144.1"/>
    <property type="molecule type" value="Genomic_DNA"/>
</dbReference>
<dbReference type="InterPro" id="IPR051448">
    <property type="entry name" value="CdaR-like_regulators"/>
</dbReference>
<dbReference type="InterPro" id="IPR008599">
    <property type="entry name" value="Diacid_rec"/>
</dbReference>
<evidence type="ECO:0000259" key="2">
    <source>
        <dbReference type="Pfam" id="PF13556"/>
    </source>
</evidence>
<dbReference type="eggNOG" id="COG3835">
    <property type="taxonomic scope" value="Bacteria"/>
</dbReference>
<evidence type="ECO:0000313" key="4">
    <source>
        <dbReference type="Proteomes" id="UP000005876"/>
    </source>
</evidence>
<proteinExistence type="predicted"/>
<evidence type="ECO:0000313" key="3">
    <source>
        <dbReference type="EMBL" id="AET58144.1"/>
    </source>
</evidence>
<dbReference type="InterPro" id="IPR042070">
    <property type="entry name" value="PucR_C-HTH_sf"/>
</dbReference>
<accession>G7W3Q7</accession>
<reference key="2">
    <citation type="submission" date="2011-11" db="EMBL/GenBank/DDBJ databases">
        <authorList>
            <person name="Shin S.H."/>
            <person name="Kim S."/>
            <person name="Kim J.Y."/>
        </authorList>
    </citation>
    <scope>NUCLEOTIDE SEQUENCE</scope>
    <source>
        <strain>HPL-003</strain>
    </source>
</reference>
<evidence type="ECO:0000259" key="1">
    <source>
        <dbReference type="Pfam" id="PF05651"/>
    </source>
</evidence>
<name>G7W3Q7_PAETH</name>
<feature type="domain" description="PucR C-terminal helix-turn-helix" evidence="2">
    <location>
        <begin position="320"/>
        <end position="377"/>
    </location>
</feature>
<reference evidence="3 4" key="3">
    <citation type="journal article" date="2012" name="J. Bacteriol.">
        <title>Genome Sequence of Paenibacillus terrae HPL-003, a Xylanase-Producing Bacterium Isolated from Soil Found in Forest Residue.</title>
        <authorList>
            <person name="Shin S.H."/>
            <person name="Kim S."/>
            <person name="Kim J.Y."/>
            <person name="Song H.Y."/>
            <person name="Cho S.J."/>
            <person name="Kim D.R."/>
            <person name="Lee K.I."/>
            <person name="Lim H.K."/>
            <person name="Park N.J."/>
            <person name="Hwang I.T."/>
            <person name="Yang K.S."/>
        </authorList>
    </citation>
    <scope>NUCLEOTIDE SEQUENCE [LARGE SCALE GENOMIC DNA]</scope>
    <source>
        <strain evidence="3 4">HPL-003</strain>
    </source>
</reference>
<dbReference type="AlphaFoldDB" id="G7W3Q7"/>
<organism evidence="3 4">
    <name type="scientific">Paenibacillus terrae (strain HPL-003)</name>
    <dbReference type="NCBI Taxonomy" id="985665"/>
    <lineage>
        <taxon>Bacteria</taxon>
        <taxon>Bacillati</taxon>
        <taxon>Bacillota</taxon>
        <taxon>Bacilli</taxon>
        <taxon>Bacillales</taxon>
        <taxon>Paenibacillaceae</taxon>
        <taxon>Paenibacillus</taxon>
    </lineage>
</organism>
<dbReference type="InterPro" id="IPR025736">
    <property type="entry name" value="PucR_C-HTH_dom"/>
</dbReference>
<dbReference type="STRING" id="985665.HPL003_06905"/>
<dbReference type="InterPro" id="IPR009057">
    <property type="entry name" value="Homeodomain-like_sf"/>
</dbReference>
<feature type="domain" description="Putative sugar diacid recognition" evidence="1">
    <location>
        <begin position="39"/>
        <end position="165"/>
    </location>
</feature>
<sequence>MHGNTLYYVVQMHNKMKALSQVQSVTSLCTGRSGKLFQLTEKQAQDIVDKMMKDIPYNINIMNERGIIIGSGESERVGTVHQGAVQALETGKMIEVWQDGHYEKKGTNEPIVIHQERVGVIGITGNPDEVRPFCNIVKTTVSLLIEQRISLEHLAHEANRKKSMLEMLLNHQGAYTQKIKKEAAQYHIDLLLKTSAVYVKYLPADPANVAELSKIFIQHPSFHMEEDSYLILMQNQEATDELLEPLVRSHPHVLIAVSRQEHNIADCYLQAKSAMNVLLALRPPVQIISFAEVEFLVKLSQSNLTNTIHLISKLEDTVDLLDTLRSFINHNGSVSLTADELNIHRNTLQYRLKRIHTLTGKDPRNLLQLFELTHGLLALYQ</sequence>
<dbReference type="Pfam" id="PF13556">
    <property type="entry name" value="HTH_30"/>
    <property type="match status" value="1"/>
</dbReference>
<dbReference type="Pfam" id="PF05651">
    <property type="entry name" value="Diacid_rec"/>
    <property type="match status" value="1"/>
</dbReference>
<gene>
    <name evidence="3" type="ordered locus">HPL003_06905</name>
</gene>
<dbReference type="KEGG" id="pta:HPL003_06905"/>
<dbReference type="PANTHER" id="PTHR33744">
    <property type="entry name" value="CARBOHYDRATE DIACID REGULATOR"/>
    <property type="match status" value="1"/>
</dbReference>
<dbReference type="SUPFAM" id="SSF46689">
    <property type="entry name" value="Homeodomain-like"/>
    <property type="match status" value="1"/>
</dbReference>